<feature type="compositionally biased region" description="Low complexity" evidence="8">
    <location>
        <begin position="155"/>
        <end position="187"/>
    </location>
</feature>
<keyword evidence="1 6" id="KW-0597">Phosphoprotein</keyword>
<evidence type="ECO:0000259" key="9">
    <source>
        <dbReference type="PROSITE" id="PS50110"/>
    </source>
</evidence>
<proteinExistence type="predicted"/>
<evidence type="ECO:0000256" key="2">
    <source>
        <dbReference type="ARBA" id="ARBA00023012"/>
    </source>
</evidence>
<dbReference type="Gene3D" id="3.40.50.2300">
    <property type="match status" value="1"/>
</dbReference>
<dbReference type="SMART" id="SM00862">
    <property type="entry name" value="Trans_reg_C"/>
    <property type="match status" value="1"/>
</dbReference>
<dbReference type="PANTHER" id="PTHR48111:SF1">
    <property type="entry name" value="TWO-COMPONENT RESPONSE REGULATOR ORR33"/>
    <property type="match status" value="1"/>
</dbReference>
<dbReference type="InterPro" id="IPR016032">
    <property type="entry name" value="Sig_transdc_resp-reg_C-effctor"/>
</dbReference>
<gene>
    <name evidence="11" type="ORF">ACFFIO_15750</name>
</gene>
<feature type="modified residue" description="4-aspartylphosphate" evidence="6">
    <location>
        <position position="55"/>
    </location>
</feature>
<evidence type="ECO:0000256" key="8">
    <source>
        <dbReference type="SAM" id="MobiDB-lite"/>
    </source>
</evidence>
<dbReference type="SUPFAM" id="SSF46894">
    <property type="entry name" value="C-terminal effector domain of the bipartite response regulators"/>
    <property type="match status" value="1"/>
</dbReference>
<dbReference type="InterPro" id="IPR039420">
    <property type="entry name" value="WalR-like"/>
</dbReference>
<dbReference type="SUPFAM" id="SSF52172">
    <property type="entry name" value="CheY-like"/>
    <property type="match status" value="1"/>
</dbReference>
<dbReference type="PROSITE" id="PS51755">
    <property type="entry name" value="OMPR_PHOB"/>
    <property type="match status" value="1"/>
</dbReference>
<dbReference type="InterPro" id="IPR011006">
    <property type="entry name" value="CheY-like_superfamily"/>
</dbReference>
<feature type="region of interest" description="Disordered" evidence="8">
    <location>
        <begin position="120"/>
        <end position="187"/>
    </location>
</feature>
<keyword evidence="12" id="KW-1185">Reference proteome</keyword>
<feature type="domain" description="OmpR/PhoB-type" evidence="10">
    <location>
        <begin position="192"/>
        <end position="298"/>
    </location>
</feature>
<dbReference type="EMBL" id="JBHLWH010000045">
    <property type="protein sequence ID" value="MFC0249962.1"/>
    <property type="molecule type" value="Genomic_DNA"/>
</dbReference>
<protein>
    <submittedName>
        <fullName evidence="11">Response regulator</fullName>
    </submittedName>
</protein>
<dbReference type="Gene3D" id="1.10.10.10">
    <property type="entry name" value="Winged helix-like DNA-binding domain superfamily/Winged helix DNA-binding domain"/>
    <property type="match status" value="1"/>
</dbReference>
<comment type="caution">
    <text evidence="11">The sequence shown here is derived from an EMBL/GenBank/DDBJ whole genome shotgun (WGS) entry which is preliminary data.</text>
</comment>
<evidence type="ECO:0000259" key="10">
    <source>
        <dbReference type="PROSITE" id="PS51755"/>
    </source>
</evidence>
<feature type="domain" description="Response regulatory" evidence="9">
    <location>
        <begin position="6"/>
        <end position="119"/>
    </location>
</feature>
<evidence type="ECO:0000256" key="3">
    <source>
        <dbReference type="ARBA" id="ARBA00023015"/>
    </source>
</evidence>
<evidence type="ECO:0000256" key="1">
    <source>
        <dbReference type="ARBA" id="ARBA00022553"/>
    </source>
</evidence>
<name>A0ABV6F999_9MICC</name>
<feature type="compositionally biased region" description="Polar residues" evidence="8">
    <location>
        <begin position="139"/>
        <end position="152"/>
    </location>
</feature>
<evidence type="ECO:0000313" key="11">
    <source>
        <dbReference type="EMBL" id="MFC0249962.1"/>
    </source>
</evidence>
<evidence type="ECO:0000256" key="5">
    <source>
        <dbReference type="ARBA" id="ARBA00023163"/>
    </source>
</evidence>
<dbReference type="PROSITE" id="PS50110">
    <property type="entry name" value="RESPONSE_REGULATORY"/>
    <property type="match status" value="1"/>
</dbReference>
<feature type="DNA-binding region" description="OmpR/PhoB-type" evidence="7">
    <location>
        <begin position="192"/>
        <end position="298"/>
    </location>
</feature>
<keyword evidence="3" id="KW-0805">Transcription regulation</keyword>
<dbReference type="Pfam" id="PF00072">
    <property type="entry name" value="Response_reg"/>
    <property type="match status" value="1"/>
</dbReference>
<evidence type="ECO:0000256" key="4">
    <source>
        <dbReference type="ARBA" id="ARBA00023125"/>
    </source>
</evidence>
<evidence type="ECO:0000256" key="6">
    <source>
        <dbReference type="PROSITE-ProRule" id="PRU00169"/>
    </source>
</evidence>
<dbReference type="CDD" id="cd00383">
    <property type="entry name" value="trans_reg_C"/>
    <property type="match status" value="1"/>
</dbReference>
<accession>A0ABV6F999</accession>
<reference evidence="11 12" key="1">
    <citation type="submission" date="2024-09" db="EMBL/GenBank/DDBJ databases">
        <authorList>
            <person name="Sun Q."/>
            <person name="Mori K."/>
        </authorList>
    </citation>
    <scope>NUCLEOTIDE SEQUENCE [LARGE SCALE GENOMIC DNA]</scope>
    <source>
        <strain evidence="11 12">CCM 7609</strain>
    </source>
</reference>
<keyword evidence="4 7" id="KW-0238">DNA-binding</keyword>
<dbReference type="RefSeq" id="WP_378043293.1">
    <property type="nucleotide sequence ID" value="NZ_JBHLWH010000045.1"/>
</dbReference>
<dbReference type="Pfam" id="PF00486">
    <property type="entry name" value="Trans_reg_C"/>
    <property type="match status" value="1"/>
</dbReference>
<dbReference type="InterPro" id="IPR001789">
    <property type="entry name" value="Sig_transdc_resp-reg_receiver"/>
</dbReference>
<dbReference type="InterPro" id="IPR036388">
    <property type="entry name" value="WH-like_DNA-bd_sf"/>
</dbReference>
<dbReference type="CDD" id="cd17574">
    <property type="entry name" value="REC_OmpR"/>
    <property type="match status" value="1"/>
</dbReference>
<dbReference type="Proteomes" id="UP001589766">
    <property type="component" value="Unassembled WGS sequence"/>
</dbReference>
<dbReference type="InterPro" id="IPR001867">
    <property type="entry name" value="OmpR/PhoB-type_DNA-bd"/>
</dbReference>
<evidence type="ECO:0000256" key="7">
    <source>
        <dbReference type="PROSITE-ProRule" id="PRU01091"/>
    </source>
</evidence>
<dbReference type="SMART" id="SM00448">
    <property type="entry name" value="REC"/>
    <property type="match status" value="1"/>
</dbReference>
<evidence type="ECO:0000313" key="12">
    <source>
        <dbReference type="Proteomes" id="UP001589766"/>
    </source>
</evidence>
<dbReference type="PANTHER" id="PTHR48111">
    <property type="entry name" value="REGULATOR OF RPOS"/>
    <property type="match status" value="1"/>
</dbReference>
<keyword evidence="2" id="KW-0902">Two-component regulatory system</keyword>
<organism evidence="11 12">
    <name type="scientific">Citricoccus parietis</name>
    <dbReference type="NCBI Taxonomy" id="592307"/>
    <lineage>
        <taxon>Bacteria</taxon>
        <taxon>Bacillati</taxon>
        <taxon>Actinomycetota</taxon>
        <taxon>Actinomycetes</taxon>
        <taxon>Micrococcales</taxon>
        <taxon>Micrococcaceae</taxon>
        <taxon>Citricoccus</taxon>
    </lineage>
</organism>
<sequence length="304" mass="32322">MEDRRVAVVVEDDEDIRGLMVALLGQSGFEVIAAANGTDGVTAVHEFDPVLVTVDLGLPDIDGYEVTRRLRRFTDAYVVMLTARSEEIDTLMGLDAGADDYLTKPFRPRELRARIEAMMRRPRGGQASGQDSAAPILSTRGSTPAPTPSANHGQVPATAPSATPATPAAGVPVVPAAAGGPTSGPVSVPGTDAGLDLDGLRLFPDLHHVETEGRAIPLTPTEFLLLETLMRSGRVVRSKAELSRIIRGDEPDHGSYVSAADERTVEVHLGNLRRKLGDAPKSPRWVQTVRGIGYRMAGSPQLVG</sequence>
<keyword evidence="5" id="KW-0804">Transcription</keyword>